<feature type="region of interest" description="Disordered" evidence="1">
    <location>
        <begin position="1349"/>
        <end position="1369"/>
    </location>
</feature>
<dbReference type="InterPro" id="IPR025103">
    <property type="entry name" value="DUF4011"/>
</dbReference>
<dbReference type="InterPro" id="IPR049468">
    <property type="entry name" value="Restrct_endonuc-II-like_dom"/>
</dbReference>
<dbReference type="Proteomes" id="UP000564836">
    <property type="component" value="Chromosome"/>
</dbReference>
<dbReference type="InterPro" id="IPR027417">
    <property type="entry name" value="P-loop_NTPase"/>
</dbReference>
<dbReference type="InterPro" id="IPR041679">
    <property type="entry name" value="DNA2/NAM7-like_C"/>
</dbReference>
<evidence type="ECO:0000259" key="2">
    <source>
        <dbReference type="Pfam" id="PF11784"/>
    </source>
</evidence>
<protein>
    <submittedName>
        <fullName evidence="6">DUF3320 domain-containing protein</fullName>
    </submittedName>
</protein>
<proteinExistence type="predicted"/>
<feature type="region of interest" description="Disordered" evidence="1">
    <location>
        <begin position="1732"/>
        <end position="1779"/>
    </location>
</feature>
<evidence type="ECO:0000313" key="7">
    <source>
        <dbReference type="EMBL" id="UGX93855.1"/>
    </source>
</evidence>
<feature type="domain" description="DNA2/NAM7 helicase helicase" evidence="3">
    <location>
        <begin position="1307"/>
        <end position="1350"/>
    </location>
</feature>
<dbReference type="GO" id="GO:0004386">
    <property type="term" value="F:helicase activity"/>
    <property type="evidence" value="ECO:0007669"/>
    <property type="project" value="InterPro"/>
</dbReference>
<dbReference type="Pfam" id="PF18741">
    <property type="entry name" value="MTES_1575"/>
    <property type="match status" value="1"/>
</dbReference>
<dbReference type="EMBL" id="JACBFH010000001">
    <property type="protein sequence ID" value="NYY90093.1"/>
    <property type="molecule type" value="Genomic_DNA"/>
</dbReference>
<reference evidence="6" key="2">
    <citation type="submission" date="2020-06" db="EMBL/GenBank/DDBJ databases">
        <title>Whole Genome Sequence of Bradyrhizobium sp. Strain 323S2.</title>
        <authorList>
            <person name="Bromfield E.S.P."/>
        </authorList>
    </citation>
    <scope>NUCLEOTIDE SEQUENCE [LARGE SCALE GENOMIC DNA]</scope>
    <source>
        <strain evidence="6">323S2</strain>
    </source>
</reference>
<dbReference type="Gene3D" id="3.40.50.300">
    <property type="entry name" value="P-loop containing nucleotide triphosphate hydrolases"/>
    <property type="match status" value="3"/>
</dbReference>
<evidence type="ECO:0000256" key="1">
    <source>
        <dbReference type="SAM" id="MobiDB-lite"/>
    </source>
</evidence>
<feature type="domain" description="DNA2/NAM7 helicase-like C-terminal" evidence="4">
    <location>
        <begin position="1373"/>
        <end position="1567"/>
    </location>
</feature>
<feature type="domain" description="DNA2/NAM7 helicase helicase" evidence="3">
    <location>
        <begin position="411"/>
        <end position="497"/>
    </location>
</feature>
<dbReference type="Pfam" id="PF13195">
    <property type="entry name" value="DUF4011"/>
    <property type="match status" value="1"/>
</dbReference>
<evidence type="ECO:0000259" key="4">
    <source>
        <dbReference type="Pfam" id="PF13087"/>
    </source>
</evidence>
<sequence length="2079" mass="233046">MHETVVRGRAFLVMVTLSVGGSSLTVLDEPNEELRLAGLYDRLRLKLLDLSKKNRMLNYSLGARSKRHLQIVDEVMEEVYRKLAGEDASLRIDPLEEPEDIPPEEKTEEFIAALEHAKVSNLEYLTKLQALESSGRDDDSSLGKLERELRDHIRREFDLPPRPKKAEINRAEHARRSNIDPNPELGRLKAKPSHSDAALQTLKFPDELERVLEKVVADARLSEQEMGLSTLFLSFGFLEWYESDNSDKKAFAPLLLLPVALEVRKAYGRNSFYLSATESSAESNLSLQKLLETEFHRKLPSFEGSDEEGLGSIEAYLDLVQEAIKDLGRWQIRRWLVLGHFAFGRFAVYADLNPANWPVDPAVHPLVGSILQGADKSFEGDIALIPSDPDDYLIDDPQIEASAPFLIHDADASQHSAVIDAMKGRNLVIQGPPGTGKSQTIANIVANGLAANKTILFVAEKQAALEVVKRRLERAGLGEFCLELHSDKASPKVVLEGLQKRLKTAPVGAPAPQSASWHVNRKEIAKYLEALHSHRPGGQTPFDLIWKALRESAAAPEAVDAFRAVKIPEELLDSPSMLADAEASLSLFAGSSEYFARSFGHPAQSPWHDIEIDSIQSTQIAALMQILVSLSATSRELSARIAENIDFDVTSLQDLRAIVETSAHLGGRTVPESVGLVAPLDHVQLASALTAAKELRITSDMIARRPQIPVDDPEFLKRLTDLRSMPLRESFFENTPAELTRLARETVDADVKIKDALTALYPVLELFRLDGNWPANRTDAIAKAIIVSTKIPAEYRSGLHLNQQIDVPAFEALRERWGHLMAEERGWRTRLSTFGPNAWPRPAELRASATIFQKSGLGKAFATISGAAKPARELVARLGLSHAPAPAEDLLRLAAHVESIYAFDDDEAAANLFGSSWEGFDTKFDQIAFGIKARQYFAEQIGQELTQRLIEIDPEGVRQLHNFEEAANTVRKTIAKLGSRLDERSIDLTIDMLADEIATMKRVADLDEEGFLGKFDLSVRELSEIAALHKERDRVQRLLDTSPLKYAAEELSRGPAGIDDAFASIDWLGALRRLPMPTFLSSKLSSSGASDAWARTLAIASKVQADLQAHDDLQDRLRVEFGIKALSRLDLGRLSEVTAELLQHRDELRELLGLYRERRGLESLGLKEFLDCADQRRIDPGRLTQLLGAVLAYRGAELAKRSSEALHANTGASLENRRRQFADKDRAKIRDDRTRIKAKLLQRQPMAGTNFGKKKIWTEMALLRNELEKQKRFVPVRTLLAQAGRSIQALQPCFMMSPLSLAKFLKAGSLAFDILVIDEASQMRPEDALGAMLRSRQIVVVGDPKQLPPTDFFARSGESSPEEDDDFEDLDDESILESCQKTFGYRRPLRWHYRSRCESLIRFSNEQFYRRELVTFPASKPESFSIDLIRVDGTFQARCNPAEASRIVEEAISFMRHYAGLEEDKIPSLGIVAVNLQQRELIREEFNRLRADDPLVDLYLDKVLSRGEEFFVKNLENVQGDERDFIFISMTYGREPGGTAVKQRFGPINSKQGHRRLNVLFSRARMRIGLFTSFGSADVVPSADSSEGVHTLKKYLEYAETRGRVSTMPGDDAESDSDFEVEVAERLRAHDYVVDYQVGVSGYRIDLGVRHPDHPERYLAGIECDGATYHSSKSARDRDRLREEVLTDKGWDILRVWSTDWFDNPSLQTARLVEKLEALRIRPPSSVDEFEFRFETQRVGQDEGQETDRSSAETSYPPSTEDNDHGATGTSDEASPLVGPGSFSEQDCFLALNHFRSHVIATETADWDPNRSILRDAMIETFVRQRFADPEEWFEKVPGYLRQGTNPAEKNRYLERICEIVSRLDQSPGEIHPTDVGNGSPAPTLPRIGSSGFRFGSEATTEGGSNGTEYSATNFSELGLKPEASRFYDQGYETVLQSMVAHVLRHESPIYEDLLIERIARAHGFQRSGDRIQRAVAKVIGKQYRRTKDDGRTVVWDDGQASRIVTYRNCEPDVRSHGDVPVAELASLAVPFIRVRLSDDDILYRMADHFKLGRLREPTRVRFQMAVDLAREVARTAES</sequence>
<reference evidence="7 8" key="1">
    <citation type="journal article" date="2017" name="Syst. Appl. Microbiol.">
        <title>Soybeans inoculated with root zone soils of Canadian native legumes harbour diverse and novel Bradyrhizobium spp. that possess agricultural potential.</title>
        <authorList>
            <person name="Bromfield E.S.P."/>
            <person name="Cloutier S."/>
            <person name="Tambong J.T."/>
            <person name="Tran Thi T.V."/>
        </authorList>
    </citation>
    <scope>NUCLEOTIDE SEQUENCE [LARGE SCALE GENOMIC DNA]</scope>
    <source>
        <strain evidence="7 8">323S2</strain>
    </source>
</reference>
<dbReference type="CDD" id="cd18808">
    <property type="entry name" value="SF1_C_Upf1"/>
    <property type="match status" value="1"/>
</dbReference>
<dbReference type="PANTHER" id="PTHR10887">
    <property type="entry name" value="DNA2/NAM7 HELICASE FAMILY"/>
    <property type="match status" value="1"/>
</dbReference>
<dbReference type="InterPro" id="IPR041677">
    <property type="entry name" value="DNA2/NAM7_AAA_11"/>
</dbReference>
<dbReference type="Pfam" id="PF13086">
    <property type="entry name" value="AAA_11"/>
    <property type="match status" value="2"/>
</dbReference>
<evidence type="ECO:0000259" key="3">
    <source>
        <dbReference type="Pfam" id="PF13086"/>
    </source>
</evidence>
<name>A0A7Z0TLC7_9BRAD</name>
<dbReference type="SUPFAM" id="SSF52980">
    <property type="entry name" value="Restriction endonuclease-like"/>
    <property type="match status" value="1"/>
</dbReference>
<feature type="domain" description="DUF3320" evidence="2">
    <location>
        <begin position="1926"/>
        <end position="1973"/>
    </location>
</feature>
<dbReference type="PANTHER" id="PTHR10887:SF495">
    <property type="entry name" value="HELICASE SENATAXIN ISOFORM X1-RELATED"/>
    <property type="match status" value="1"/>
</dbReference>
<evidence type="ECO:0000313" key="6">
    <source>
        <dbReference type="EMBL" id="NYY90093.1"/>
    </source>
</evidence>
<reference evidence="7 8" key="3">
    <citation type="journal article" date="2022" name="Int. J. Syst. Evol. Microbiol.">
        <title>Strains of Bradyrhizobium barranii sp. nov. associated with legumes native to Canada are symbionts of soybeans and belong to different subspecies (subsp. barranii subsp. nov. and subsp. apii subsp. nov.) and symbiovars (sv. glycinearum and sv. septentrionale).</title>
        <authorList>
            <person name="Bromfield E.S.P."/>
            <person name="Cloutier S."/>
            <person name="Wasai-Hara S."/>
            <person name="Minamisawa K."/>
        </authorList>
    </citation>
    <scope>NUCLEOTIDE SEQUENCE [LARGE SCALE GENOMIC DNA]</scope>
    <source>
        <strain evidence="7 8">323S2</strain>
    </source>
</reference>
<evidence type="ECO:0000313" key="8">
    <source>
        <dbReference type="Proteomes" id="UP000564836"/>
    </source>
</evidence>
<dbReference type="RefSeq" id="WP_166346680.1">
    <property type="nucleotide sequence ID" value="NZ_CP088280.1"/>
</dbReference>
<dbReference type="FunFam" id="3.40.960.10:FF:000002">
    <property type="entry name" value="DNA helicase related protein"/>
    <property type="match status" value="1"/>
</dbReference>
<dbReference type="InterPro" id="IPR021754">
    <property type="entry name" value="DUF3320"/>
</dbReference>
<dbReference type="EMBL" id="CP088280">
    <property type="protein sequence ID" value="UGX93855.1"/>
    <property type="molecule type" value="Genomic_DNA"/>
</dbReference>
<dbReference type="Gene3D" id="3.40.960.10">
    <property type="entry name" value="VSR Endonuclease"/>
    <property type="match status" value="1"/>
</dbReference>
<organism evidence="6">
    <name type="scientific">Bradyrhizobium barranii subsp. barranii</name>
    <dbReference type="NCBI Taxonomy" id="2823807"/>
    <lineage>
        <taxon>Bacteria</taxon>
        <taxon>Pseudomonadati</taxon>
        <taxon>Pseudomonadota</taxon>
        <taxon>Alphaproteobacteria</taxon>
        <taxon>Hyphomicrobiales</taxon>
        <taxon>Nitrobacteraceae</taxon>
        <taxon>Bradyrhizobium</taxon>
        <taxon>Bradyrhizobium barranii</taxon>
    </lineage>
</organism>
<feature type="domain" description="Restriction endonuclease type II-like" evidence="5">
    <location>
        <begin position="1619"/>
        <end position="1716"/>
    </location>
</feature>
<dbReference type="InterPro" id="IPR045055">
    <property type="entry name" value="DNA2/NAM7-like"/>
</dbReference>
<evidence type="ECO:0000259" key="5">
    <source>
        <dbReference type="Pfam" id="PF18741"/>
    </source>
</evidence>
<dbReference type="SUPFAM" id="SSF52540">
    <property type="entry name" value="P-loop containing nucleoside triphosphate hydrolases"/>
    <property type="match status" value="2"/>
</dbReference>
<dbReference type="InterPro" id="IPR047187">
    <property type="entry name" value="SF1_C_Upf1"/>
</dbReference>
<dbReference type="Pfam" id="PF11784">
    <property type="entry name" value="DUF3320"/>
    <property type="match status" value="1"/>
</dbReference>
<dbReference type="InterPro" id="IPR011335">
    <property type="entry name" value="Restrct_endonuc-II-like"/>
</dbReference>
<dbReference type="Pfam" id="PF13087">
    <property type="entry name" value="AAA_12"/>
    <property type="match status" value="1"/>
</dbReference>
<gene>
    <name evidence="7" type="ORF">G6321_00051205</name>
    <name evidence="6" type="ORF">G6321_17200</name>
</gene>
<accession>A0A7Z0TLC7</accession>
<feature type="compositionally biased region" description="Acidic residues" evidence="1">
    <location>
        <begin position="1360"/>
        <end position="1369"/>
    </location>
</feature>